<sequence length="1275" mass="142530">MKYLEVNLTKEVKDLYTENCGWLMLFAIMLRLVAACPASCAVCTKDVTLCHQLTHIVAAPVTTRVLIITDGYLSSIESTNLSLLFNLSLLSLSRNGIEDVREDALHSLSKLRSLLLGHNRISSSALTDHTFSKLRSLQVLALSHNALHSLQGSWFRNTRGLTWLQLDGNQITNLTDSSFGGTHLHSLRHLDLSNNFISFIGKDAFRPLPQLQEVDLSRNKLARMPDVFTPLKQLILLSLDKNQWSCTCDLYPLARFLRNYMKSSARMLRNAKDLSCQPPTMAAATTNSVLRLSETSCDSKAANLSLLLKDRSPLFLGQDVALLTVLGFAGAVGLTCLGLVVFNWQLQQGKANEHTSENLPCRTFNESLCDHEARNYHAQGYCNCHLTQENEIKVMSIVGARKEMPLSQESSHQAVQASGSTAIDGSFRNLKGKGCGADSAFFGFGGRLLQSGCSEPPGNMAALNEAGLLTRYCLQRVEGWRDREPGEGQSPTLPHHVTRTTDISSDTFRRYATAASTLARESLEKHLTNESWQPPMEKGDNGLQPHRQRHFITGSSSKPCEPKEHSVQRILQKHRSKYDDPCGLLTQSSPWYFQPNNSLICKYVPCDQFQDYMKEKPNRRKRSKPKKEQIQINRAIEKFLMSENNMELSGLSTKIKKTYSPKKVSFHHPDLIEKNSLVMSSKTSSHWKEQKNESNLTNLDLKKCSNPRERNKGGKGLTDAQILKKKGTNPADFKGKIKGQNLRIKLNLSPFRKARVHPEKSLPDLPKKLKRVSLPPDRFSTASEKEARVNLEPSADFHQQSESNNYVKFTAKRLPLKHAPKQIPYYRKNMKKPSLLSTNDLSVANQSSMEGTCHPTGHIPDGDPSILTQPTPTVAEHGHSHSSFSTEHVGDAACIIMGIPSYLPATLENTERDILPSHHSRGATDQGATEPTEHMEQDKLKASELSQFSMSLGNQICRTDTYEEHTLTQKQTLKHTEQLSTHEQLGNEKTLMTKPKISHPIVESCVMDEGNDVETKLPKTETFDCSPVPRTQSKGNLTFMKTNFIPYQNRIALPKDISTSLSTQAIWPLTNSSEKGIDSINALPRDDGAEALEIKIVGKDEKKRLDESKANSSMLIGTTQMTLNGTREEKQQTWGNGRSEKHVLFDSNSVEATKDLRMMSSHETQNRLPCSEIDLKINSNTHYLKEVQNIQPDKDNSAYKEGAMTGETLPELKDISFEAENEVPLISQRINEAENSAPKPTLYPPSAEYVNSSPLEAEQSEQNNSNNNPFLLQLS</sequence>
<keyword evidence="1" id="KW-0433">Leucine-rich repeat</keyword>
<dbReference type="RefSeq" id="XP_070323210.1">
    <property type="nucleotide sequence ID" value="XM_070467109.1"/>
</dbReference>
<reference evidence="5" key="1">
    <citation type="journal article" date="2022" name="J. Hered.">
        <title>A De Novo Chromosome-Level Genome Assembly of the White-Tailed Deer, Odocoileus Virginianus.</title>
        <authorList>
            <person name="London E.W."/>
            <person name="Roca A.L."/>
            <person name="Novakofski J.E."/>
            <person name="Mateus-Pinilla N.E."/>
        </authorList>
    </citation>
    <scope>NUCLEOTIDE SEQUENCE [LARGE SCALE GENOMIC DNA]</scope>
</reference>
<evidence type="ECO:0000313" key="5">
    <source>
        <dbReference type="Proteomes" id="UP001652640"/>
    </source>
</evidence>
<evidence type="ECO:0000256" key="1">
    <source>
        <dbReference type="ARBA" id="ARBA00022614"/>
    </source>
</evidence>
<evidence type="ECO:0000256" key="2">
    <source>
        <dbReference type="ARBA" id="ARBA00022737"/>
    </source>
</evidence>
<proteinExistence type="predicted"/>
<dbReference type="SMART" id="SM00369">
    <property type="entry name" value="LRR_TYP"/>
    <property type="match status" value="6"/>
</dbReference>
<feature type="transmembrane region" description="Helical" evidence="4">
    <location>
        <begin position="320"/>
        <end position="344"/>
    </location>
</feature>
<dbReference type="InterPro" id="IPR050541">
    <property type="entry name" value="LRR_TM_domain-containing"/>
</dbReference>
<keyword evidence="4" id="KW-0472">Membrane</keyword>
<feature type="transmembrane region" description="Helical" evidence="4">
    <location>
        <begin position="22"/>
        <end position="43"/>
    </location>
</feature>
<dbReference type="InterPro" id="IPR001611">
    <property type="entry name" value="Leu-rich_rpt"/>
</dbReference>
<dbReference type="SUPFAM" id="SSF52058">
    <property type="entry name" value="L domain-like"/>
    <property type="match status" value="1"/>
</dbReference>
<evidence type="ECO:0000256" key="4">
    <source>
        <dbReference type="SAM" id="Phobius"/>
    </source>
</evidence>
<dbReference type="Proteomes" id="UP001652640">
    <property type="component" value="Chromosome 5"/>
</dbReference>
<name>A0ABM4I5W4_ODOVR</name>
<keyword evidence="4" id="KW-1133">Transmembrane helix</keyword>
<gene>
    <name evidence="6" type="primary">LRRC53</name>
</gene>
<dbReference type="Pfam" id="PF13855">
    <property type="entry name" value="LRR_8"/>
    <property type="match status" value="2"/>
</dbReference>
<dbReference type="PROSITE" id="PS51450">
    <property type="entry name" value="LRR"/>
    <property type="match status" value="1"/>
</dbReference>
<keyword evidence="5" id="KW-1185">Reference proteome</keyword>
<accession>A0ABM4I5W4</accession>
<protein>
    <submittedName>
        <fullName evidence="6">LOW QUALITY PROTEIN: leucine-rich repeat-containing protein 53</fullName>
    </submittedName>
</protein>
<organism evidence="5 6">
    <name type="scientific">Odocoileus virginianus</name>
    <name type="common">White-tailed deer</name>
    <dbReference type="NCBI Taxonomy" id="9874"/>
    <lineage>
        <taxon>Eukaryota</taxon>
        <taxon>Metazoa</taxon>
        <taxon>Chordata</taxon>
        <taxon>Craniata</taxon>
        <taxon>Vertebrata</taxon>
        <taxon>Euteleostomi</taxon>
        <taxon>Mammalia</taxon>
        <taxon>Eutheria</taxon>
        <taxon>Laurasiatheria</taxon>
        <taxon>Artiodactyla</taxon>
        <taxon>Ruminantia</taxon>
        <taxon>Pecora</taxon>
        <taxon>Cervidae</taxon>
        <taxon>Odocoileinae</taxon>
        <taxon>Odocoileus</taxon>
    </lineage>
</organism>
<feature type="region of interest" description="Disordered" evidence="3">
    <location>
        <begin position="916"/>
        <end position="937"/>
    </location>
</feature>
<dbReference type="InterPro" id="IPR032675">
    <property type="entry name" value="LRR_dom_sf"/>
</dbReference>
<dbReference type="PANTHER" id="PTHR24369">
    <property type="entry name" value="ANTIGEN BSP, PUTATIVE-RELATED"/>
    <property type="match status" value="1"/>
</dbReference>
<dbReference type="Gene3D" id="3.80.10.10">
    <property type="entry name" value="Ribonuclease Inhibitor"/>
    <property type="match status" value="2"/>
</dbReference>
<keyword evidence="2" id="KW-0677">Repeat</keyword>
<feature type="region of interest" description="Disordered" evidence="3">
    <location>
        <begin position="1230"/>
        <end position="1275"/>
    </location>
</feature>
<keyword evidence="4" id="KW-0812">Transmembrane</keyword>
<dbReference type="PANTHER" id="PTHR24369:SF161">
    <property type="entry name" value="LEUCINE-RICH REPEAT-CONTAINING PROTEIN 53"/>
    <property type="match status" value="1"/>
</dbReference>
<dbReference type="InterPro" id="IPR003591">
    <property type="entry name" value="Leu-rich_rpt_typical-subtyp"/>
</dbReference>
<evidence type="ECO:0000256" key="3">
    <source>
        <dbReference type="SAM" id="MobiDB-lite"/>
    </source>
</evidence>
<dbReference type="GeneID" id="139035012"/>
<reference evidence="6" key="2">
    <citation type="submission" date="2025-08" db="UniProtKB">
        <authorList>
            <consortium name="RefSeq"/>
        </authorList>
    </citation>
    <scope>IDENTIFICATION</scope>
    <source>
        <tissue evidence="6">Tongue muscle</tissue>
    </source>
</reference>
<evidence type="ECO:0000313" key="6">
    <source>
        <dbReference type="RefSeq" id="XP_070323210.1"/>
    </source>
</evidence>